<accession>L7ECS9</accession>
<proteinExistence type="predicted"/>
<comment type="caution">
    <text evidence="2">The sequence shown here is derived from an EMBL/GenBank/DDBJ whole genome shotgun (WGS) entry which is preliminary data.</text>
</comment>
<feature type="region of interest" description="Disordered" evidence="1">
    <location>
        <begin position="1"/>
        <end position="49"/>
    </location>
</feature>
<dbReference type="AlphaFoldDB" id="L7ECS9"/>
<gene>
    <name evidence="2" type="ORF">O53_1255</name>
</gene>
<protein>
    <submittedName>
        <fullName evidence="2">Uncharacterized protein</fullName>
    </submittedName>
</protein>
<evidence type="ECO:0000313" key="2">
    <source>
        <dbReference type="EMBL" id="ELP56646.1"/>
    </source>
</evidence>
<dbReference type="EMBL" id="ANKQ01000001">
    <property type="protein sequence ID" value="ELP56646.1"/>
    <property type="molecule type" value="Genomic_DNA"/>
</dbReference>
<evidence type="ECO:0000256" key="1">
    <source>
        <dbReference type="SAM" id="MobiDB-lite"/>
    </source>
</evidence>
<organism evidence="2 3">
    <name type="scientific">Microcystis aeruginosa TAIHU98</name>
    <dbReference type="NCBI Taxonomy" id="1134457"/>
    <lineage>
        <taxon>Bacteria</taxon>
        <taxon>Bacillati</taxon>
        <taxon>Cyanobacteriota</taxon>
        <taxon>Cyanophyceae</taxon>
        <taxon>Oscillatoriophycideae</taxon>
        <taxon>Chroococcales</taxon>
        <taxon>Microcystaceae</taxon>
        <taxon>Microcystis</taxon>
    </lineage>
</organism>
<reference evidence="2 3" key="1">
    <citation type="journal article" date="2013" name="Genome Announc.">
        <title>Whole-Genome Sequence of Microcystis aeruginosa TAIHU98, a Nontoxic Bloom-Forming Strain Isolated from Taihu Lake, China.</title>
        <authorList>
            <person name="Yang C."/>
            <person name="Zhang W."/>
            <person name="Ren M."/>
            <person name="Song L."/>
            <person name="Li T."/>
            <person name="Zhao J."/>
        </authorList>
    </citation>
    <scope>NUCLEOTIDE SEQUENCE [LARGE SCALE GENOMIC DNA]</scope>
    <source>
        <strain evidence="2 3">TAIHU98</strain>
    </source>
</reference>
<name>L7ECS9_MICAE</name>
<sequence length="72" mass="8085">MKQLPHFPTSPLPHFPTSPLPHFPTSPLPHTPHPTPHTPHPTPHTSLSLNYQNYESKNCLFRIRSNGSADDS</sequence>
<feature type="compositionally biased region" description="Pro residues" evidence="1">
    <location>
        <begin position="8"/>
        <end position="42"/>
    </location>
</feature>
<evidence type="ECO:0000313" key="3">
    <source>
        <dbReference type="Proteomes" id="UP000010932"/>
    </source>
</evidence>
<dbReference type="Proteomes" id="UP000010932">
    <property type="component" value="Unassembled WGS sequence"/>
</dbReference>